<accession>A0A1V9XM30</accession>
<evidence type="ECO:0000313" key="1">
    <source>
        <dbReference type="EMBL" id="OQR74408.1"/>
    </source>
</evidence>
<dbReference type="EMBL" id="MNPL01008030">
    <property type="protein sequence ID" value="OQR74408.1"/>
    <property type="molecule type" value="Genomic_DNA"/>
</dbReference>
<sequence>MQQQQQRQMTSRKRLFDRRPHFCRSNFCGDGPSLGSPVLLCCSVVRFTYALVALCWSRPNIDSALLMVMASPAKSGSLRKMRVEQIVIADRMFGAFERSESDITSLGSVTTSRDPVLPGPAVATKLVPTLLVEH</sequence>
<proteinExistence type="predicted"/>
<reference evidence="1 2" key="1">
    <citation type="journal article" date="2017" name="Gigascience">
        <title>Draft genome of the honey bee ectoparasitic mite, Tropilaelaps mercedesae, is shaped by the parasitic life history.</title>
        <authorList>
            <person name="Dong X."/>
            <person name="Armstrong S.D."/>
            <person name="Xia D."/>
            <person name="Makepeace B.L."/>
            <person name="Darby A.C."/>
            <person name="Kadowaki T."/>
        </authorList>
    </citation>
    <scope>NUCLEOTIDE SEQUENCE [LARGE SCALE GENOMIC DNA]</scope>
    <source>
        <strain evidence="1">Wuxi-XJTLU</strain>
    </source>
</reference>
<dbReference type="Proteomes" id="UP000192247">
    <property type="component" value="Unassembled WGS sequence"/>
</dbReference>
<organism evidence="1 2">
    <name type="scientific">Tropilaelaps mercedesae</name>
    <dbReference type="NCBI Taxonomy" id="418985"/>
    <lineage>
        <taxon>Eukaryota</taxon>
        <taxon>Metazoa</taxon>
        <taxon>Ecdysozoa</taxon>
        <taxon>Arthropoda</taxon>
        <taxon>Chelicerata</taxon>
        <taxon>Arachnida</taxon>
        <taxon>Acari</taxon>
        <taxon>Parasitiformes</taxon>
        <taxon>Mesostigmata</taxon>
        <taxon>Gamasina</taxon>
        <taxon>Dermanyssoidea</taxon>
        <taxon>Laelapidae</taxon>
        <taxon>Tropilaelaps</taxon>
    </lineage>
</organism>
<gene>
    <name evidence="1" type="ORF">BIW11_03426</name>
</gene>
<evidence type="ECO:0000313" key="2">
    <source>
        <dbReference type="Proteomes" id="UP000192247"/>
    </source>
</evidence>
<comment type="caution">
    <text evidence="1">The sequence shown here is derived from an EMBL/GenBank/DDBJ whole genome shotgun (WGS) entry which is preliminary data.</text>
</comment>
<protein>
    <submittedName>
        <fullName evidence="1">Uncharacterized protein</fullName>
    </submittedName>
</protein>
<keyword evidence="2" id="KW-1185">Reference proteome</keyword>
<name>A0A1V9XM30_9ACAR</name>
<dbReference type="AlphaFoldDB" id="A0A1V9XM30"/>
<dbReference type="InParanoid" id="A0A1V9XM30"/>